<evidence type="ECO:0000256" key="10">
    <source>
        <dbReference type="RuleBase" id="RU004389"/>
    </source>
</evidence>
<dbReference type="PATRIC" id="fig|216946.3.peg.810"/>
<dbReference type="PANTHER" id="PTHR30053:SF12">
    <property type="entry name" value="ELONGATION FACTOR P (EF-P) FAMILY PROTEIN"/>
    <property type="match status" value="1"/>
</dbReference>
<evidence type="ECO:0000256" key="9">
    <source>
        <dbReference type="NCBIfam" id="TIGR00038"/>
    </source>
</evidence>
<evidence type="ECO:0000259" key="12">
    <source>
        <dbReference type="SMART" id="SM01185"/>
    </source>
</evidence>
<evidence type="ECO:0000256" key="4">
    <source>
        <dbReference type="ARBA" id="ARBA00022490"/>
    </source>
</evidence>
<dbReference type="PIRSF" id="PIRSF005901">
    <property type="entry name" value="EF-P"/>
    <property type="match status" value="1"/>
</dbReference>
<protein>
    <recommendedName>
        <fullName evidence="8 9">Elongation factor P</fullName>
        <shortName evidence="8">EF-P</shortName>
    </recommendedName>
</protein>
<dbReference type="InterPro" id="IPR013852">
    <property type="entry name" value="Transl_elong_P/YeiP_CS"/>
</dbReference>
<sequence>MLVNDLRPGNTFLYDGNIFVVLENSFSKTGRQQGKVSLKVKNLRTGARVDLTFTGGDKVDKALIEKKDMQYLYNDGSICMLMDTETYEQVEIANEKLEWELKFLTDGTMVKLTEYNGEILGISIPEKMELIVTEVEPAVKGDTTSGAQKKAVLETGLEVTVPLFIKEGEKVIINTNDAKYYGRAN</sequence>
<dbReference type="KEGG" id="stur:STURON_00781"/>
<dbReference type="Pfam" id="PF01132">
    <property type="entry name" value="EFP"/>
    <property type="match status" value="1"/>
</dbReference>
<dbReference type="InterPro" id="IPR014722">
    <property type="entry name" value="Rib_uL2_dom2"/>
</dbReference>
<dbReference type="SUPFAM" id="SSF50104">
    <property type="entry name" value="Translation proteins SH3-like domain"/>
    <property type="match status" value="1"/>
</dbReference>
<evidence type="ECO:0000256" key="8">
    <source>
        <dbReference type="HAMAP-Rule" id="MF_00141"/>
    </source>
</evidence>
<evidence type="ECO:0000313" key="13">
    <source>
        <dbReference type="EMBL" id="AKU80027.1"/>
    </source>
</evidence>
<accession>A0A0K1P827</accession>
<keyword evidence="14" id="KW-1185">Reference proteome</keyword>
<evidence type="ECO:0000256" key="7">
    <source>
        <dbReference type="ARBA" id="ARBA00025469"/>
    </source>
</evidence>
<organism evidence="13 14">
    <name type="scientific">Spiroplasma turonicum</name>
    <dbReference type="NCBI Taxonomy" id="216946"/>
    <lineage>
        <taxon>Bacteria</taxon>
        <taxon>Bacillati</taxon>
        <taxon>Mycoplasmatota</taxon>
        <taxon>Mollicutes</taxon>
        <taxon>Entomoplasmatales</taxon>
        <taxon>Spiroplasmataceae</taxon>
        <taxon>Spiroplasma</taxon>
    </lineage>
</organism>
<proteinExistence type="inferred from homology"/>
<dbReference type="GO" id="GO:0003746">
    <property type="term" value="F:translation elongation factor activity"/>
    <property type="evidence" value="ECO:0007669"/>
    <property type="project" value="UniProtKB-UniRule"/>
</dbReference>
<name>A0A0K1P827_9MOLU</name>
<dbReference type="SMART" id="SM00841">
    <property type="entry name" value="Elong-fact-P_C"/>
    <property type="match status" value="1"/>
</dbReference>
<dbReference type="SUPFAM" id="SSF50249">
    <property type="entry name" value="Nucleic acid-binding proteins"/>
    <property type="match status" value="2"/>
</dbReference>
<keyword evidence="5 8" id="KW-0251">Elongation factor</keyword>
<keyword evidence="4 8" id="KW-0963">Cytoplasm</keyword>
<comment type="subcellular location">
    <subcellularLocation>
        <location evidence="1 8">Cytoplasm</location>
    </subcellularLocation>
</comment>
<comment type="similarity">
    <text evidence="3 8 10">Belongs to the elongation factor P family.</text>
</comment>
<dbReference type="InterPro" id="IPR011768">
    <property type="entry name" value="Transl_elongation_fac_P"/>
</dbReference>
<dbReference type="InterPro" id="IPR001059">
    <property type="entry name" value="Transl_elong_P/YeiP_cen"/>
</dbReference>
<evidence type="ECO:0000256" key="6">
    <source>
        <dbReference type="ARBA" id="ARBA00022917"/>
    </source>
</evidence>
<feature type="domain" description="Translation elongation factor P/YeiP central" evidence="12">
    <location>
        <begin position="66"/>
        <end position="120"/>
    </location>
</feature>
<dbReference type="InterPro" id="IPR008991">
    <property type="entry name" value="Translation_prot_SH3-like_sf"/>
</dbReference>
<gene>
    <name evidence="8 13" type="primary">efp</name>
    <name evidence="13" type="ORF">STURON_00781</name>
</gene>
<evidence type="ECO:0000256" key="1">
    <source>
        <dbReference type="ARBA" id="ARBA00004496"/>
    </source>
</evidence>
<comment type="function">
    <text evidence="7 8">Involved in peptide bond synthesis. Stimulates efficient translation and peptide-bond synthesis on native or reconstituted 70S ribosomes in vitro. Probably functions indirectly by altering the affinity of the ribosome for aminoacyl-tRNA, thus increasing their reactivity as acceptors for peptidyl transferase.</text>
</comment>
<dbReference type="InterPro" id="IPR020599">
    <property type="entry name" value="Transl_elong_fac_P/YeiP"/>
</dbReference>
<evidence type="ECO:0000256" key="5">
    <source>
        <dbReference type="ARBA" id="ARBA00022768"/>
    </source>
</evidence>
<dbReference type="NCBIfam" id="NF001810">
    <property type="entry name" value="PRK00529.1"/>
    <property type="match status" value="1"/>
</dbReference>
<dbReference type="OrthoDB" id="9801844at2"/>
<dbReference type="Gene3D" id="2.30.30.30">
    <property type="match status" value="1"/>
</dbReference>
<dbReference type="InterPro" id="IPR013185">
    <property type="entry name" value="Transl_elong_KOW-like"/>
</dbReference>
<evidence type="ECO:0000313" key="14">
    <source>
        <dbReference type="Proteomes" id="UP000067243"/>
    </source>
</evidence>
<dbReference type="InterPro" id="IPR012340">
    <property type="entry name" value="NA-bd_OB-fold"/>
</dbReference>
<evidence type="ECO:0000256" key="3">
    <source>
        <dbReference type="ARBA" id="ARBA00009479"/>
    </source>
</evidence>
<dbReference type="RefSeq" id="WP_075048604.1">
    <property type="nucleotide sequence ID" value="NZ_CP012328.1"/>
</dbReference>
<dbReference type="PANTHER" id="PTHR30053">
    <property type="entry name" value="ELONGATION FACTOR P"/>
    <property type="match status" value="1"/>
</dbReference>
<dbReference type="GO" id="GO:0043043">
    <property type="term" value="P:peptide biosynthetic process"/>
    <property type="evidence" value="ECO:0007669"/>
    <property type="project" value="InterPro"/>
</dbReference>
<dbReference type="STRING" id="216946.STURO_v1c07780"/>
<dbReference type="GO" id="GO:0005829">
    <property type="term" value="C:cytosol"/>
    <property type="evidence" value="ECO:0007669"/>
    <property type="project" value="UniProtKB-ARBA"/>
</dbReference>
<feature type="domain" description="Elongation factor P C-terminal" evidence="11">
    <location>
        <begin position="128"/>
        <end position="183"/>
    </location>
</feature>
<dbReference type="NCBIfam" id="TIGR00038">
    <property type="entry name" value="efp"/>
    <property type="match status" value="1"/>
</dbReference>
<evidence type="ECO:0000259" key="11">
    <source>
        <dbReference type="SMART" id="SM00841"/>
    </source>
</evidence>
<dbReference type="FunFam" id="2.30.30.30:FF:000003">
    <property type="entry name" value="Elongation factor P"/>
    <property type="match status" value="1"/>
</dbReference>
<dbReference type="FunFam" id="2.40.50.140:FF:000009">
    <property type="entry name" value="Elongation factor P"/>
    <property type="match status" value="1"/>
</dbReference>
<dbReference type="Gene3D" id="2.40.50.140">
    <property type="entry name" value="Nucleic acid-binding proteins"/>
    <property type="match status" value="2"/>
</dbReference>
<dbReference type="HAMAP" id="MF_00141">
    <property type="entry name" value="EF_P"/>
    <property type="match status" value="1"/>
</dbReference>
<keyword evidence="6 8" id="KW-0648">Protein biosynthesis</keyword>
<dbReference type="InterPro" id="IPR015365">
    <property type="entry name" value="Elong-fact-P_C"/>
</dbReference>
<dbReference type="EMBL" id="CP012328">
    <property type="protein sequence ID" value="AKU80027.1"/>
    <property type="molecule type" value="Genomic_DNA"/>
</dbReference>
<dbReference type="UniPathway" id="UPA00345"/>
<dbReference type="FunFam" id="2.40.50.140:FF:000004">
    <property type="entry name" value="Elongation factor P"/>
    <property type="match status" value="1"/>
</dbReference>
<dbReference type="CDD" id="cd05794">
    <property type="entry name" value="S1_EF-P_repeat_2"/>
    <property type="match status" value="1"/>
</dbReference>
<dbReference type="AlphaFoldDB" id="A0A0K1P827"/>
<evidence type="ECO:0000256" key="2">
    <source>
        <dbReference type="ARBA" id="ARBA00004815"/>
    </source>
</evidence>
<comment type="pathway">
    <text evidence="2 8">Protein biosynthesis; polypeptide chain elongation.</text>
</comment>
<dbReference type="Pfam" id="PF08207">
    <property type="entry name" value="EFP_N"/>
    <property type="match status" value="1"/>
</dbReference>
<dbReference type="SMART" id="SM01185">
    <property type="entry name" value="EFP"/>
    <property type="match status" value="1"/>
</dbReference>
<dbReference type="Proteomes" id="UP000067243">
    <property type="component" value="Chromosome"/>
</dbReference>
<dbReference type="CDD" id="cd04470">
    <property type="entry name" value="S1_EF-P_repeat_1"/>
    <property type="match status" value="1"/>
</dbReference>
<dbReference type="Pfam" id="PF09285">
    <property type="entry name" value="Elong-fact-P_C"/>
    <property type="match status" value="1"/>
</dbReference>
<dbReference type="PROSITE" id="PS01275">
    <property type="entry name" value="EFP"/>
    <property type="match status" value="1"/>
</dbReference>
<reference evidence="13 14" key="1">
    <citation type="journal article" date="2015" name="Genome Announc.">
        <title>Complete Genome Sequence of Spiroplasma turonicum Strain Tab4cT, a Parasite of a Horse Fly, Haematopota sp. (Diptera: Tabanidae).</title>
        <authorList>
            <person name="Davis R.E."/>
            <person name="Shao J."/>
            <person name="Zhao Y."/>
            <person name="Gasparich G.E."/>
            <person name="Gaynor B.J."/>
            <person name="Donofrio N."/>
        </authorList>
    </citation>
    <scope>NUCLEOTIDE SEQUENCE [LARGE SCALE GENOMIC DNA]</scope>
    <source>
        <strain evidence="13 14">Tab4c</strain>
    </source>
</reference>